<evidence type="ECO:0000256" key="3">
    <source>
        <dbReference type="SAM" id="SignalP"/>
    </source>
</evidence>
<accession>A0ABR6ZWX7</accession>
<comment type="caution">
    <text evidence="5">The sequence shown here is derived from an EMBL/GenBank/DDBJ whole genome shotgun (WGS) entry which is preliminary data.</text>
</comment>
<keyword evidence="2 3" id="KW-0732">Signal</keyword>
<dbReference type="InterPro" id="IPR028082">
    <property type="entry name" value="Peripla_BP_I"/>
</dbReference>
<gene>
    <name evidence="5" type="ORF">H8L32_23080</name>
</gene>
<protein>
    <submittedName>
        <fullName evidence="5">ABC transporter substrate-binding protein</fullName>
    </submittedName>
</protein>
<dbReference type="Proteomes" id="UP000650424">
    <property type="component" value="Unassembled WGS sequence"/>
</dbReference>
<dbReference type="PANTHER" id="PTHR47235">
    <property type="entry name" value="BLR6548 PROTEIN"/>
    <property type="match status" value="1"/>
</dbReference>
<keyword evidence="6" id="KW-1185">Reference proteome</keyword>
<dbReference type="CDD" id="cd06326">
    <property type="entry name" value="PBP1_ABC_ligand_binding-like"/>
    <property type="match status" value="1"/>
</dbReference>
<sequence length="376" mass="40349">MLLKKWQAGLLALACGTGLAHAEEIKIGYVTGLTGPIAITANEGLTMARGYIEQVNAQGGINGNKITLVAKDDHYDATKTAGLIDEAITKDGVVAFVNTAGTANTLSIIKSGTLNKYKVPLLGVFSGSEAIRGTGSEQIFHTRPSYNDEVFKIARIVSTLGLKKVAVFYQDDGFGASINDSIARASQEHKFDVILKTSYKSGETNFTKQAKEIIAAQPQAIFLMGVPEAVMHFMKAYDAPTGASQIYTLSFVPPKLLIDFAGESRVRGLAITQVVPNPIGGSLQLTKDYQALLASPYGKGTVASPLNFENYMNMRLMMEALKTAGAKPTPEKITQALKGMRNYRIGGFAIDFGDTNRRGSSFLDIAVISMNGRLAY</sequence>
<reference evidence="5 6" key="1">
    <citation type="submission" date="2020-08" db="EMBL/GenBank/DDBJ databases">
        <title>Novel species isolated from subtropical streams in China.</title>
        <authorList>
            <person name="Lu H."/>
        </authorList>
    </citation>
    <scope>NUCLEOTIDE SEQUENCE [LARGE SCALE GENOMIC DNA]</scope>
    <source>
        <strain evidence="5 6">CY18W</strain>
    </source>
</reference>
<dbReference type="InterPro" id="IPR028081">
    <property type="entry name" value="Leu-bd"/>
</dbReference>
<feature type="domain" description="Leucine-binding protein" evidence="4">
    <location>
        <begin position="24"/>
        <end position="365"/>
    </location>
</feature>
<evidence type="ECO:0000313" key="6">
    <source>
        <dbReference type="Proteomes" id="UP000650424"/>
    </source>
</evidence>
<evidence type="ECO:0000313" key="5">
    <source>
        <dbReference type="EMBL" id="MBC3920366.1"/>
    </source>
</evidence>
<comment type="similarity">
    <text evidence="1">Belongs to the leucine-binding protein family.</text>
</comment>
<feature type="signal peptide" evidence="3">
    <location>
        <begin position="1"/>
        <end position="22"/>
    </location>
</feature>
<evidence type="ECO:0000256" key="1">
    <source>
        <dbReference type="ARBA" id="ARBA00010062"/>
    </source>
</evidence>
<dbReference type="Gene3D" id="3.40.50.2300">
    <property type="match status" value="2"/>
</dbReference>
<dbReference type="RefSeq" id="WP_186949843.1">
    <property type="nucleotide sequence ID" value="NZ_JACOGF010000015.1"/>
</dbReference>
<evidence type="ECO:0000256" key="2">
    <source>
        <dbReference type="ARBA" id="ARBA00022729"/>
    </source>
</evidence>
<dbReference type="PANTHER" id="PTHR47235:SF1">
    <property type="entry name" value="BLR6548 PROTEIN"/>
    <property type="match status" value="1"/>
</dbReference>
<proteinExistence type="inferred from homology"/>
<dbReference type="EMBL" id="JACOGF010000015">
    <property type="protein sequence ID" value="MBC3920366.1"/>
    <property type="molecule type" value="Genomic_DNA"/>
</dbReference>
<feature type="chain" id="PRO_5045517940" evidence="3">
    <location>
        <begin position="23"/>
        <end position="376"/>
    </location>
</feature>
<dbReference type="Pfam" id="PF13458">
    <property type="entry name" value="Peripla_BP_6"/>
    <property type="match status" value="1"/>
</dbReference>
<evidence type="ECO:0000259" key="4">
    <source>
        <dbReference type="Pfam" id="PF13458"/>
    </source>
</evidence>
<organism evidence="5 6">
    <name type="scientific">Undibacterium hunanense</name>
    <dbReference type="NCBI Taxonomy" id="2762292"/>
    <lineage>
        <taxon>Bacteria</taxon>
        <taxon>Pseudomonadati</taxon>
        <taxon>Pseudomonadota</taxon>
        <taxon>Betaproteobacteria</taxon>
        <taxon>Burkholderiales</taxon>
        <taxon>Oxalobacteraceae</taxon>
        <taxon>Undibacterium</taxon>
    </lineage>
</organism>
<dbReference type="SUPFAM" id="SSF53822">
    <property type="entry name" value="Periplasmic binding protein-like I"/>
    <property type="match status" value="1"/>
</dbReference>
<name>A0ABR6ZWX7_9BURK</name>